<dbReference type="InterPro" id="IPR051090">
    <property type="entry name" value="Inositol_monoP_superfamily"/>
</dbReference>
<protein>
    <recommendedName>
        <fullName evidence="4 11">Histidinol-phosphatase</fullName>
        <ecNumber evidence="4 11">3.1.3.15</ecNumber>
    </recommendedName>
</protein>
<keyword evidence="6 12" id="KW-0479">Metal-binding</keyword>
<keyword evidence="8 12" id="KW-0460">Magnesium</keyword>
<evidence type="ECO:0000256" key="8">
    <source>
        <dbReference type="ARBA" id="ARBA00022842"/>
    </source>
</evidence>
<keyword evidence="7" id="KW-0378">Hydrolase</keyword>
<dbReference type="PANTHER" id="PTHR43200:SF6">
    <property type="entry name" value="3'(2'),5'-BISPHOSPHATE NUCLEOTIDASE"/>
    <property type="match status" value="1"/>
</dbReference>
<dbReference type="FunFam" id="3.30.540.10:FF:000030">
    <property type="entry name" value="Inositol monophosphatase"/>
    <property type="match status" value="1"/>
</dbReference>
<dbReference type="Gene3D" id="3.40.190.80">
    <property type="match status" value="1"/>
</dbReference>
<evidence type="ECO:0000256" key="5">
    <source>
        <dbReference type="ARBA" id="ARBA00022605"/>
    </source>
</evidence>
<dbReference type="Pfam" id="PF00459">
    <property type="entry name" value="Inositol_P"/>
    <property type="match status" value="1"/>
</dbReference>
<dbReference type="NCBIfam" id="TIGR02067">
    <property type="entry name" value="his_9_HisN"/>
    <property type="match status" value="1"/>
</dbReference>
<organism evidence="13 14">
    <name type="scientific">Camelimonas lactis</name>
    <dbReference type="NCBI Taxonomy" id="659006"/>
    <lineage>
        <taxon>Bacteria</taxon>
        <taxon>Pseudomonadati</taxon>
        <taxon>Pseudomonadota</taxon>
        <taxon>Alphaproteobacteria</taxon>
        <taxon>Hyphomicrobiales</taxon>
        <taxon>Chelatococcaceae</taxon>
        <taxon>Camelimonas</taxon>
    </lineage>
</organism>
<reference evidence="13 14" key="1">
    <citation type="submission" date="2019-03" db="EMBL/GenBank/DDBJ databases">
        <title>Genomic Encyclopedia of Type Strains, Phase IV (KMG-IV): sequencing the most valuable type-strain genomes for metagenomic binning, comparative biology and taxonomic classification.</title>
        <authorList>
            <person name="Goeker M."/>
        </authorList>
    </citation>
    <scope>NUCLEOTIDE SEQUENCE [LARGE SCALE GENOMIC DNA]</scope>
    <source>
        <strain evidence="13 14">DSM 22958</strain>
    </source>
</reference>
<keyword evidence="5" id="KW-0028">Amino-acid biosynthesis</keyword>
<feature type="binding site" evidence="12">
    <location>
        <position position="111"/>
    </location>
    <ligand>
        <name>Mg(2+)</name>
        <dbReference type="ChEBI" id="CHEBI:18420"/>
        <label>1</label>
        <note>catalytic</note>
    </ligand>
</feature>
<proteinExistence type="inferred from homology"/>
<evidence type="ECO:0000256" key="7">
    <source>
        <dbReference type="ARBA" id="ARBA00022801"/>
    </source>
</evidence>
<feature type="binding site" evidence="12">
    <location>
        <position position="109"/>
    </location>
    <ligand>
        <name>Mg(2+)</name>
        <dbReference type="ChEBI" id="CHEBI:18420"/>
        <label>1</label>
        <note>catalytic</note>
    </ligand>
</feature>
<dbReference type="PROSITE" id="PS00629">
    <property type="entry name" value="IMP_1"/>
    <property type="match status" value="1"/>
</dbReference>
<evidence type="ECO:0000256" key="4">
    <source>
        <dbReference type="ARBA" id="ARBA00013085"/>
    </source>
</evidence>
<dbReference type="InterPro" id="IPR011809">
    <property type="entry name" value="His_9_proposed"/>
</dbReference>
<dbReference type="SUPFAM" id="SSF56655">
    <property type="entry name" value="Carbohydrate phosphatase"/>
    <property type="match status" value="1"/>
</dbReference>
<feature type="binding site" evidence="12">
    <location>
        <position position="236"/>
    </location>
    <ligand>
        <name>Mg(2+)</name>
        <dbReference type="ChEBI" id="CHEBI:18420"/>
        <label>1</label>
        <note>catalytic</note>
    </ligand>
</feature>
<keyword evidence="9" id="KW-0368">Histidine biosynthesis</keyword>
<dbReference type="Gene3D" id="3.30.540.10">
    <property type="entry name" value="Fructose-1,6-Bisphosphatase, subunit A, domain 1"/>
    <property type="match status" value="1"/>
</dbReference>
<comment type="caution">
    <text evidence="13">The sequence shown here is derived from an EMBL/GenBank/DDBJ whole genome shotgun (WGS) entry which is preliminary data.</text>
</comment>
<evidence type="ECO:0000256" key="10">
    <source>
        <dbReference type="ARBA" id="ARBA00049158"/>
    </source>
</evidence>
<dbReference type="PANTHER" id="PTHR43200">
    <property type="entry name" value="PHOSPHATASE"/>
    <property type="match status" value="1"/>
</dbReference>
<evidence type="ECO:0000256" key="12">
    <source>
        <dbReference type="PIRSR" id="PIRSR600760-2"/>
    </source>
</evidence>
<comment type="pathway">
    <text evidence="2">Amino-acid biosynthesis; L-histidine biosynthesis; L-histidine from 5-phospho-alpha-D-ribose 1-diphosphate: step 8/9.</text>
</comment>
<evidence type="ECO:0000313" key="14">
    <source>
        <dbReference type="Proteomes" id="UP000294881"/>
    </source>
</evidence>
<feature type="binding site" evidence="12">
    <location>
        <position position="93"/>
    </location>
    <ligand>
        <name>Mg(2+)</name>
        <dbReference type="ChEBI" id="CHEBI:18420"/>
        <label>2</label>
    </ligand>
</feature>
<evidence type="ECO:0000256" key="11">
    <source>
        <dbReference type="NCBIfam" id="TIGR02067"/>
    </source>
</evidence>
<evidence type="ECO:0000256" key="2">
    <source>
        <dbReference type="ARBA" id="ARBA00004970"/>
    </source>
</evidence>
<evidence type="ECO:0000313" key="13">
    <source>
        <dbReference type="EMBL" id="TCO12523.1"/>
    </source>
</evidence>
<accession>A0A4R2GR77</accession>
<evidence type="ECO:0000256" key="3">
    <source>
        <dbReference type="ARBA" id="ARBA00009759"/>
    </source>
</evidence>
<evidence type="ECO:0000256" key="1">
    <source>
        <dbReference type="ARBA" id="ARBA00001946"/>
    </source>
</evidence>
<comment type="catalytic activity">
    <reaction evidence="10">
        <text>L-histidinol phosphate + H2O = L-histidinol + phosphate</text>
        <dbReference type="Rhea" id="RHEA:14465"/>
        <dbReference type="ChEBI" id="CHEBI:15377"/>
        <dbReference type="ChEBI" id="CHEBI:43474"/>
        <dbReference type="ChEBI" id="CHEBI:57699"/>
        <dbReference type="ChEBI" id="CHEBI:57980"/>
        <dbReference type="EC" id="3.1.3.15"/>
    </reaction>
</comment>
<dbReference type="InterPro" id="IPR000760">
    <property type="entry name" value="Inositol_monophosphatase-like"/>
</dbReference>
<name>A0A4R2GR77_9HYPH</name>
<evidence type="ECO:0000256" key="6">
    <source>
        <dbReference type="ARBA" id="ARBA00022723"/>
    </source>
</evidence>
<dbReference type="EMBL" id="SLWL01000009">
    <property type="protein sequence ID" value="TCO12523.1"/>
    <property type="molecule type" value="Genomic_DNA"/>
</dbReference>
<dbReference type="GO" id="GO:0004401">
    <property type="term" value="F:histidinol-phosphatase activity"/>
    <property type="evidence" value="ECO:0007669"/>
    <property type="project" value="UniProtKB-UniRule"/>
</dbReference>
<dbReference type="InterPro" id="IPR020583">
    <property type="entry name" value="Inositol_monoP_metal-BS"/>
</dbReference>
<dbReference type="AlphaFoldDB" id="A0A4R2GR77"/>
<dbReference type="EC" id="3.1.3.15" evidence="4 11"/>
<dbReference type="Proteomes" id="UP000294881">
    <property type="component" value="Unassembled WGS sequence"/>
</dbReference>
<gene>
    <name evidence="13" type="ORF">EV666_109172</name>
</gene>
<dbReference type="PRINTS" id="PR00377">
    <property type="entry name" value="IMPHPHTASES"/>
</dbReference>
<dbReference type="CDD" id="cd01641">
    <property type="entry name" value="Bacterial_IMPase_like_1"/>
    <property type="match status" value="1"/>
</dbReference>
<feature type="binding site" evidence="12">
    <location>
        <position position="112"/>
    </location>
    <ligand>
        <name>Mg(2+)</name>
        <dbReference type="ChEBI" id="CHEBI:18420"/>
        <label>1</label>
        <note>catalytic</note>
    </ligand>
</feature>
<sequence length="285" mass="30278">MRPGPASRPGRAPAPTPVERDSIVTAIDFAAFVNDLADLSARTIAPFFRSAMTMENKAGHGAFDPVTEADRAAEAAMRARIRQTFPAHGVEGEEYGDERASSEYVWVLDPIDGTAAFISGLPLWGTLIGLKRNGAPVYGMMCQPFIGEKFYGDCGQSRYQRGAETRVIRTRRCASLAEATLSSTSPHLFSEAEAGAFDRVRRAARLTRYGADCYAYCLLAAGHIDLVIEAGLKPCDIAPLVPIIQGAGGVVTTWDGQPATHGGRIIAAGDPTLHAAAMRLLAGAA</sequence>
<dbReference type="GO" id="GO:0000105">
    <property type="term" value="P:L-histidine biosynthetic process"/>
    <property type="evidence" value="ECO:0007669"/>
    <property type="project" value="UniProtKB-UniRule"/>
</dbReference>
<comment type="similarity">
    <text evidence="3">Belongs to the inositol monophosphatase superfamily.</text>
</comment>
<comment type="cofactor">
    <cofactor evidence="1 12">
        <name>Mg(2+)</name>
        <dbReference type="ChEBI" id="CHEBI:18420"/>
    </cofactor>
</comment>
<keyword evidence="14" id="KW-1185">Reference proteome</keyword>
<dbReference type="GO" id="GO:0046872">
    <property type="term" value="F:metal ion binding"/>
    <property type="evidence" value="ECO:0007669"/>
    <property type="project" value="UniProtKB-KW"/>
</dbReference>
<dbReference type="UniPathway" id="UPA00031">
    <property type="reaction ID" value="UER00013"/>
</dbReference>
<evidence type="ECO:0000256" key="9">
    <source>
        <dbReference type="ARBA" id="ARBA00023102"/>
    </source>
</evidence>